<dbReference type="RefSeq" id="WP_011075175.1">
    <property type="nucleotide sequence ID" value="NC_004369.1"/>
</dbReference>
<accession>Q8FR98</accession>
<keyword evidence="1" id="KW-0812">Transmembrane</keyword>
<dbReference type="STRING" id="196164.gene:10741267"/>
<organism evidence="2 3">
    <name type="scientific">Corynebacterium efficiens (strain DSM 44549 / YS-314 / AJ 12310 / JCM 11189 / NBRC 100395)</name>
    <dbReference type="NCBI Taxonomy" id="196164"/>
    <lineage>
        <taxon>Bacteria</taxon>
        <taxon>Bacillati</taxon>
        <taxon>Actinomycetota</taxon>
        <taxon>Actinomycetes</taxon>
        <taxon>Mycobacteriales</taxon>
        <taxon>Corynebacteriaceae</taxon>
        <taxon>Corynebacterium</taxon>
    </lineage>
</organism>
<reference evidence="2 3" key="1">
    <citation type="journal article" date="2003" name="Genome Res.">
        <title>Comparative complete genome sequence analysis of the amino acid replacements responsible for the thermostability of Corynebacterium efficiens.</title>
        <authorList>
            <person name="Nishio Y."/>
            <person name="Nakamura Y."/>
            <person name="Kawarabayasi Y."/>
            <person name="Usuda Y."/>
            <person name="Kimura E."/>
            <person name="Sugimoto S."/>
            <person name="Matsui K."/>
            <person name="Yamagishi A."/>
            <person name="Kikuchi H."/>
            <person name="Ikeo K."/>
            <person name="Gojobori T."/>
        </authorList>
    </citation>
    <scope>NUCLEOTIDE SEQUENCE [LARGE SCALE GENOMIC DNA]</scope>
    <source>
        <strain evidence="3">DSM 44549 / YS-314 / AJ 12310 / JCM 11189 / NBRC 100395</strain>
    </source>
</reference>
<keyword evidence="3" id="KW-1185">Reference proteome</keyword>
<sequence length="152" mass="16419">MPIDHLPVRLRSPAERVRNVMMTDAGVMLILGVTMIIRGISYWSLGAHVLVNPLDTSLPSAMTSGWWISVGVALVVASKWQATAPARVILMLGIGTLAAWGSLFLFAPPAAFAQRGIVYLALATVIVWSVWRGRRGEVRVRTEAVYGPPAGQ</sequence>
<evidence type="ECO:0000313" key="2">
    <source>
        <dbReference type="EMBL" id="BAC17673.1"/>
    </source>
</evidence>
<dbReference type="HOGENOM" id="CLU_140886_0_0_11"/>
<feature type="transmembrane region" description="Helical" evidence="1">
    <location>
        <begin position="88"/>
        <end position="106"/>
    </location>
</feature>
<dbReference type="eggNOG" id="ENOG5031JR8">
    <property type="taxonomic scope" value="Bacteria"/>
</dbReference>
<dbReference type="EMBL" id="BA000035">
    <property type="protein sequence ID" value="BAC17673.1"/>
    <property type="molecule type" value="Genomic_DNA"/>
</dbReference>
<name>Q8FR98_COREF</name>
<feature type="transmembrane region" description="Helical" evidence="1">
    <location>
        <begin position="21"/>
        <end position="45"/>
    </location>
</feature>
<keyword evidence="1" id="KW-1133">Transmembrane helix</keyword>
<evidence type="ECO:0000313" key="3">
    <source>
        <dbReference type="Proteomes" id="UP000001409"/>
    </source>
</evidence>
<feature type="transmembrane region" description="Helical" evidence="1">
    <location>
        <begin position="57"/>
        <end position="76"/>
    </location>
</feature>
<dbReference type="OrthoDB" id="4422339at2"/>
<dbReference type="KEGG" id="cef:CE0863"/>
<protein>
    <recommendedName>
        <fullName evidence="4">Integral membrane protein</fullName>
    </recommendedName>
</protein>
<dbReference type="Proteomes" id="UP000001409">
    <property type="component" value="Chromosome"/>
</dbReference>
<keyword evidence="1" id="KW-0472">Membrane</keyword>
<proteinExistence type="predicted"/>
<evidence type="ECO:0008006" key="4">
    <source>
        <dbReference type="Google" id="ProtNLM"/>
    </source>
</evidence>
<feature type="transmembrane region" description="Helical" evidence="1">
    <location>
        <begin position="112"/>
        <end position="131"/>
    </location>
</feature>
<dbReference type="AlphaFoldDB" id="Q8FR98"/>
<evidence type="ECO:0000256" key="1">
    <source>
        <dbReference type="SAM" id="Phobius"/>
    </source>
</evidence>